<feature type="transmembrane region" description="Helical" evidence="4">
    <location>
        <begin position="20"/>
        <end position="47"/>
    </location>
</feature>
<dbReference type="Proteomes" id="UP000644548">
    <property type="component" value="Unassembled WGS sequence"/>
</dbReference>
<evidence type="ECO:0000256" key="3">
    <source>
        <dbReference type="SAM" id="MobiDB-lite"/>
    </source>
</evidence>
<dbReference type="EMBL" id="BMQN01000001">
    <property type="protein sequence ID" value="GGR84688.1"/>
    <property type="molecule type" value="Genomic_DNA"/>
</dbReference>
<protein>
    <recommendedName>
        <fullName evidence="7">Prepilin-type N-terminal cleavage/methylation domain-containing protein</fullName>
    </recommendedName>
</protein>
<evidence type="ECO:0000313" key="5">
    <source>
        <dbReference type="EMBL" id="GGR84688.1"/>
    </source>
</evidence>
<dbReference type="Pfam" id="PF07963">
    <property type="entry name" value="N_methyl"/>
    <property type="match status" value="1"/>
</dbReference>
<organism evidence="5 6">
    <name type="scientific">Deinococcus sedimenti</name>
    <dbReference type="NCBI Taxonomy" id="1867090"/>
    <lineage>
        <taxon>Bacteria</taxon>
        <taxon>Thermotogati</taxon>
        <taxon>Deinococcota</taxon>
        <taxon>Deinococci</taxon>
        <taxon>Deinococcales</taxon>
        <taxon>Deinococcaceae</taxon>
        <taxon>Deinococcus</taxon>
    </lineage>
</organism>
<evidence type="ECO:0000256" key="1">
    <source>
        <dbReference type="ARBA" id="ARBA00004442"/>
    </source>
</evidence>
<reference evidence="6" key="1">
    <citation type="journal article" date="2019" name="Int. J. Syst. Evol. Microbiol.">
        <title>The Global Catalogue of Microorganisms (GCM) 10K type strain sequencing project: providing services to taxonomists for standard genome sequencing and annotation.</title>
        <authorList>
            <consortium name="The Broad Institute Genomics Platform"/>
            <consortium name="The Broad Institute Genome Sequencing Center for Infectious Disease"/>
            <person name="Wu L."/>
            <person name="Ma J."/>
        </authorList>
    </citation>
    <scope>NUCLEOTIDE SEQUENCE [LARGE SCALE GENOMIC DNA]</scope>
    <source>
        <strain evidence="6">JCM 31405</strain>
    </source>
</reference>
<dbReference type="InterPro" id="IPR012902">
    <property type="entry name" value="N_methyl_site"/>
</dbReference>
<evidence type="ECO:0000256" key="4">
    <source>
        <dbReference type="SAM" id="Phobius"/>
    </source>
</evidence>
<dbReference type="PROSITE" id="PS00409">
    <property type="entry name" value="PROKAR_NTER_METHYL"/>
    <property type="match status" value="1"/>
</dbReference>
<evidence type="ECO:0000313" key="6">
    <source>
        <dbReference type="Proteomes" id="UP000644548"/>
    </source>
</evidence>
<proteinExistence type="predicted"/>
<sequence length="327" mass="33659">MRIAVARGPGLSDNQGMKNLTHGFTLVESIIALSIASVVIGGVGLALNTAVQGQIQQNIALSERASMSRLLETLQHQTLPLVGYDDSGATSMALLYADTTVAVDGGPFTIENGWATVDGARISVPQQACTKAQFDGKALRLGFEGGTISISGRPSNYDIAALRVIPEPDQSRIRVALKGARSGETMSGVLHIKPIGQAACPVVQTYQPSEAGAPGEPVVPVPGGSVMSTVRPPSLVPPVAPVPPTPPSGEPTPGGGKCSSGWGSSSGGRVSIKQCPGGEGDLNERAQSRADSLEPVCVQDYKGSRTSSSYSNGVKTTVTISPEQKMC</sequence>
<evidence type="ECO:0008006" key="7">
    <source>
        <dbReference type="Google" id="ProtNLM"/>
    </source>
</evidence>
<comment type="subcellular location">
    <subcellularLocation>
        <location evidence="1">Cell outer membrane</location>
    </subcellularLocation>
</comment>
<keyword evidence="6" id="KW-1185">Reference proteome</keyword>
<dbReference type="NCBIfam" id="TIGR02532">
    <property type="entry name" value="IV_pilin_GFxxxE"/>
    <property type="match status" value="1"/>
</dbReference>
<keyword evidence="4" id="KW-0812">Transmembrane</keyword>
<keyword evidence="4" id="KW-0472">Membrane</keyword>
<feature type="compositionally biased region" description="Basic and acidic residues" evidence="3">
    <location>
        <begin position="282"/>
        <end position="292"/>
    </location>
</feature>
<keyword evidence="4" id="KW-1133">Transmembrane helix</keyword>
<feature type="region of interest" description="Disordered" evidence="3">
    <location>
        <begin position="237"/>
        <end position="292"/>
    </location>
</feature>
<accession>A0ABQ2S0H2</accession>
<comment type="caution">
    <text evidence="5">The sequence shown here is derived from an EMBL/GenBank/DDBJ whole genome shotgun (WGS) entry which is preliminary data.</text>
</comment>
<keyword evidence="2" id="KW-0998">Cell outer membrane</keyword>
<name>A0ABQ2S0H2_9DEIO</name>
<feature type="compositionally biased region" description="Pro residues" evidence="3">
    <location>
        <begin position="237"/>
        <end position="250"/>
    </location>
</feature>
<gene>
    <name evidence="5" type="ORF">GCM10008960_09640</name>
</gene>
<evidence type="ECO:0000256" key="2">
    <source>
        <dbReference type="ARBA" id="ARBA00023237"/>
    </source>
</evidence>